<feature type="domain" description="Rho-GAP" evidence="2">
    <location>
        <begin position="1"/>
        <end position="148"/>
    </location>
</feature>
<dbReference type="AlphaFoldDB" id="A0A8S3ZN79"/>
<reference evidence="3" key="1">
    <citation type="submission" date="2021-04" db="EMBL/GenBank/DDBJ databases">
        <authorList>
            <consortium name="Molecular Ecology Group"/>
        </authorList>
    </citation>
    <scope>NUCLEOTIDE SEQUENCE</scope>
</reference>
<dbReference type="PANTHER" id="PTHR23176:SF129">
    <property type="entry name" value="RHO GTPASE ACTIVATING PROTEIN AT 16F, ISOFORM E-RELATED"/>
    <property type="match status" value="1"/>
</dbReference>
<name>A0A8S3ZN79_9EUPU</name>
<organism evidence="3 4">
    <name type="scientific">Candidula unifasciata</name>
    <dbReference type="NCBI Taxonomy" id="100452"/>
    <lineage>
        <taxon>Eukaryota</taxon>
        <taxon>Metazoa</taxon>
        <taxon>Spiralia</taxon>
        <taxon>Lophotrochozoa</taxon>
        <taxon>Mollusca</taxon>
        <taxon>Gastropoda</taxon>
        <taxon>Heterobranchia</taxon>
        <taxon>Euthyneura</taxon>
        <taxon>Panpulmonata</taxon>
        <taxon>Eupulmonata</taxon>
        <taxon>Stylommatophora</taxon>
        <taxon>Helicina</taxon>
        <taxon>Helicoidea</taxon>
        <taxon>Geomitridae</taxon>
        <taxon>Candidula</taxon>
    </lineage>
</organism>
<dbReference type="InterPro" id="IPR008936">
    <property type="entry name" value="Rho_GTPase_activation_prot"/>
</dbReference>
<evidence type="ECO:0000259" key="2">
    <source>
        <dbReference type="PROSITE" id="PS50238"/>
    </source>
</evidence>
<gene>
    <name evidence="3" type="ORF">CUNI_LOCUS14320</name>
</gene>
<evidence type="ECO:0000256" key="1">
    <source>
        <dbReference type="ARBA" id="ARBA00022468"/>
    </source>
</evidence>
<dbReference type="PROSITE" id="PS50238">
    <property type="entry name" value="RHOGAP"/>
    <property type="match status" value="1"/>
</dbReference>
<dbReference type="OrthoDB" id="79452at2759"/>
<dbReference type="SUPFAM" id="SSF48350">
    <property type="entry name" value="GTPase activation domain, GAP"/>
    <property type="match status" value="1"/>
</dbReference>
<keyword evidence="1" id="KW-0343">GTPase activation</keyword>
<dbReference type="InterPro" id="IPR000198">
    <property type="entry name" value="RhoGAP_dom"/>
</dbReference>
<accession>A0A8S3ZN79</accession>
<dbReference type="GO" id="GO:0007165">
    <property type="term" value="P:signal transduction"/>
    <property type="evidence" value="ECO:0007669"/>
    <property type="project" value="InterPro"/>
</dbReference>
<dbReference type="Pfam" id="PF00620">
    <property type="entry name" value="RhoGAP"/>
    <property type="match status" value="1"/>
</dbReference>
<dbReference type="GO" id="GO:0005737">
    <property type="term" value="C:cytoplasm"/>
    <property type="evidence" value="ECO:0007669"/>
    <property type="project" value="TreeGrafter"/>
</dbReference>
<dbReference type="EMBL" id="CAJHNH020003208">
    <property type="protein sequence ID" value="CAG5128762.1"/>
    <property type="molecule type" value="Genomic_DNA"/>
</dbReference>
<protein>
    <recommendedName>
        <fullName evidence="2">Rho-GAP domain-containing protein</fullName>
    </recommendedName>
</protein>
<dbReference type="InterPro" id="IPR050729">
    <property type="entry name" value="Rho-GAP"/>
</dbReference>
<proteinExistence type="predicted"/>
<evidence type="ECO:0000313" key="4">
    <source>
        <dbReference type="Proteomes" id="UP000678393"/>
    </source>
</evidence>
<dbReference type="Gene3D" id="1.10.555.10">
    <property type="entry name" value="Rho GTPase activation protein"/>
    <property type="match status" value="1"/>
</dbReference>
<keyword evidence="4" id="KW-1185">Reference proteome</keyword>
<sequence length="149" mass="17584">MAEIQRLRCTVDTDDNYNLYDEQWDINVLTGALKMFFRELKEPVFTFRLYPRFIEAVKKESRKEKVSAFRSAVADLPRCNHATLKLLFQHLRRVMEASHKNRMQPQNIGIVFGPTLLWQQDSGEGLAVQTMLQNRIVEFILIEYTELFN</sequence>
<evidence type="ECO:0000313" key="3">
    <source>
        <dbReference type="EMBL" id="CAG5128762.1"/>
    </source>
</evidence>
<comment type="caution">
    <text evidence="3">The sequence shown here is derived from an EMBL/GenBank/DDBJ whole genome shotgun (WGS) entry which is preliminary data.</text>
</comment>
<dbReference type="PANTHER" id="PTHR23176">
    <property type="entry name" value="RHO/RAC/CDC GTPASE-ACTIVATING PROTEIN"/>
    <property type="match status" value="1"/>
</dbReference>
<dbReference type="GO" id="GO:0005096">
    <property type="term" value="F:GTPase activator activity"/>
    <property type="evidence" value="ECO:0007669"/>
    <property type="project" value="UniProtKB-KW"/>
</dbReference>
<dbReference type="SMART" id="SM00324">
    <property type="entry name" value="RhoGAP"/>
    <property type="match status" value="1"/>
</dbReference>
<dbReference type="Proteomes" id="UP000678393">
    <property type="component" value="Unassembled WGS sequence"/>
</dbReference>